<evidence type="ECO:0000313" key="4">
    <source>
        <dbReference type="EMBL" id="KAK3775437.1"/>
    </source>
</evidence>
<proteinExistence type="predicted"/>
<name>A0AAE0ZVM0_9GAST</name>
<reference evidence="4" key="1">
    <citation type="journal article" date="2023" name="G3 (Bethesda)">
        <title>A reference genome for the long-term kleptoplast-retaining sea slug Elysia crispata morphotype clarki.</title>
        <authorList>
            <person name="Eastman K.E."/>
            <person name="Pendleton A.L."/>
            <person name="Shaikh M.A."/>
            <person name="Suttiyut T."/>
            <person name="Ogas R."/>
            <person name="Tomko P."/>
            <person name="Gavelis G."/>
            <person name="Widhalm J.R."/>
            <person name="Wisecaver J.H."/>
        </authorList>
    </citation>
    <scope>NUCLEOTIDE SEQUENCE</scope>
    <source>
        <strain evidence="4">ECLA1</strain>
    </source>
</reference>
<gene>
    <name evidence="4" type="ORF">RRG08_015284</name>
</gene>
<feature type="repeat" description="ANK" evidence="3">
    <location>
        <begin position="188"/>
        <end position="220"/>
    </location>
</feature>
<evidence type="ECO:0000256" key="2">
    <source>
        <dbReference type="ARBA" id="ARBA00023043"/>
    </source>
</evidence>
<dbReference type="EMBL" id="JAWDGP010003317">
    <property type="protein sequence ID" value="KAK3775437.1"/>
    <property type="molecule type" value="Genomic_DNA"/>
</dbReference>
<evidence type="ECO:0000313" key="5">
    <source>
        <dbReference type="Proteomes" id="UP001283361"/>
    </source>
</evidence>
<keyword evidence="2 3" id="KW-0040">ANK repeat</keyword>
<dbReference type="SMART" id="SM00248">
    <property type="entry name" value="ANK"/>
    <property type="match status" value="8"/>
</dbReference>
<dbReference type="Gene3D" id="1.25.40.20">
    <property type="entry name" value="Ankyrin repeat-containing domain"/>
    <property type="match status" value="2"/>
</dbReference>
<dbReference type="AlphaFoldDB" id="A0AAE0ZVM0"/>
<dbReference type="Proteomes" id="UP001283361">
    <property type="component" value="Unassembled WGS sequence"/>
</dbReference>
<organism evidence="4 5">
    <name type="scientific">Elysia crispata</name>
    <name type="common">lettuce slug</name>
    <dbReference type="NCBI Taxonomy" id="231223"/>
    <lineage>
        <taxon>Eukaryota</taxon>
        <taxon>Metazoa</taxon>
        <taxon>Spiralia</taxon>
        <taxon>Lophotrochozoa</taxon>
        <taxon>Mollusca</taxon>
        <taxon>Gastropoda</taxon>
        <taxon>Heterobranchia</taxon>
        <taxon>Euthyneura</taxon>
        <taxon>Panpulmonata</taxon>
        <taxon>Sacoglossa</taxon>
        <taxon>Placobranchoidea</taxon>
        <taxon>Plakobranchidae</taxon>
        <taxon>Elysia</taxon>
    </lineage>
</organism>
<dbReference type="PANTHER" id="PTHR24198">
    <property type="entry name" value="ANKYRIN REPEAT AND PROTEIN KINASE DOMAIN-CONTAINING PROTEIN"/>
    <property type="match status" value="1"/>
</dbReference>
<dbReference type="InterPro" id="IPR002110">
    <property type="entry name" value="Ankyrin_rpt"/>
</dbReference>
<evidence type="ECO:0000256" key="1">
    <source>
        <dbReference type="ARBA" id="ARBA00022737"/>
    </source>
</evidence>
<accession>A0AAE0ZVM0</accession>
<evidence type="ECO:0000256" key="3">
    <source>
        <dbReference type="PROSITE-ProRule" id="PRU00023"/>
    </source>
</evidence>
<dbReference type="GO" id="GO:0005737">
    <property type="term" value="C:cytoplasm"/>
    <property type="evidence" value="ECO:0007669"/>
    <property type="project" value="TreeGrafter"/>
</dbReference>
<dbReference type="Pfam" id="PF12796">
    <property type="entry name" value="Ank_2"/>
    <property type="match status" value="1"/>
</dbReference>
<evidence type="ECO:0008006" key="6">
    <source>
        <dbReference type="Google" id="ProtNLM"/>
    </source>
</evidence>
<dbReference type="PROSITE" id="PS50088">
    <property type="entry name" value="ANK_REPEAT"/>
    <property type="match status" value="1"/>
</dbReference>
<comment type="caution">
    <text evidence="4">The sequence shown here is derived from an EMBL/GenBank/DDBJ whole genome shotgun (WGS) entry which is preliminary data.</text>
</comment>
<dbReference type="InterPro" id="IPR036770">
    <property type="entry name" value="Ankyrin_rpt-contain_sf"/>
</dbReference>
<sequence>MRDNELYLALSHHDKDRVERLLSLRSSKCLVDGDGTSTVHALIVDFLKQRHCRGDTGDDARRCALLEVLVQHGADVNIQSRSFLSYRKTAAMVAAEQGFLKCLQFLVESGANLEITGEKGESALTLAVKRGSAECVKYLIEKMPTWMLNHKDAYGRNALMLAALKRDVRKLEHLVESSHFDLNAQDGEENTALMLALQDKSTESVAFLLEKGALLNTVTRDGHTPLTIARSDKDILKLLHHGLDPTLCRRNRYYLHYVVLERTEAAVRALVISGFPPLDANCNKFMTFGSPLSRAGLPWKPISPLAVALHAKRPALAKYLITNRFFTRYDVAHLCNDQKIRQTLQEAADNVNSPNRHQARQSLEIFDFLSSTPQTLFNLCLVAIISALTFDFNRNKLHSVRGNGWICSPTFKQRVGRLEIPFLLKEELLHQRPASAICCLSWDEINLRRRMYFPECHCQQCCGTIDQKQAAAV</sequence>
<dbReference type="PANTHER" id="PTHR24198:SF165">
    <property type="entry name" value="ANKYRIN REPEAT-CONTAINING PROTEIN-RELATED"/>
    <property type="match status" value="1"/>
</dbReference>
<keyword evidence="1" id="KW-0677">Repeat</keyword>
<dbReference type="SUPFAM" id="SSF48403">
    <property type="entry name" value="Ankyrin repeat"/>
    <property type="match status" value="1"/>
</dbReference>
<keyword evidence="5" id="KW-1185">Reference proteome</keyword>
<protein>
    <recommendedName>
        <fullName evidence="6">Ankyrin repeat protein</fullName>
    </recommendedName>
</protein>